<dbReference type="GO" id="GO:0046872">
    <property type="term" value="F:metal ion binding"/>
    <property type="evidence" value="ECO:0007669"/>
    <property type="project" value="UniProtKB-KW"/>
</dbReference>
<reference evidence="16 17" key="1">
    <citation type="journal article" date="2016" name="Genome Biol. Evol.">
        <title>Divergent and convergent evolution of fungal pathogenicity.</title>
        <authorList>
            <person name="Shang Y."/>
            <person name="Xiao G."/>
            <person name="Zheng P."/>
            <person name="Cen K."/>
            <person name="Zhan S."/>
            <person name="Wang C."/>
        </authorList>
    </citation>
    <scope>NUCLEOTIDE SEQUENCE [LARGE SCALE GENOMIC DNA]</scope>
    <source>
        <strain evidence="16 17">ARSEF 2679</strain>
    </source>
</reference>
<evidence type="ECO:0000256" key="12">
    <source>
        <dbReference type="ARBA" id="ARBA00023015"/>
    </source>
</evidence>
<evidence type="ECO:0000256" key="15">
    <source>
        <dbReference type="SAM" id="MobiDB-lite"/>
    </source>
</evidence>
<gene>
    <name evidence="16" type="ORF">ISF_06548</name>
</gene>
<dbReference type="STRING" id="1081104.A0A167RNC0"/>
<keyword evidence="11" id="KW-0694">RNA-binding</keyword>
<comment type="caution">
    <text evidence="16">The sequence shown here is derived from an EMBL/GenBank/DDBJ whole genome shotgun (WGS) entry which is preliminary data.</text>
</comment>
<dbReference type="EMBL" id="AZHB01000017">
    <property type="protein sequence ID" value="OAA58765.1"/>
    <property type="molecule type" value="Genomic_DNA"/>
</dbReference>
<evidence type="ECO:0000256" key="3">
    <source>
        <dbReference type="ARBA" id="ARBA00004496"/>
    </source>
</evidence>
<dbReference type="RefSeq" id="XP_018702640.1">
    <property type="nucleotide sequence ID" value="XM_018850152.1"/>
</dbReference>
<feature type="compositionally biased region" description="Polar residues" evidence="15">
    <location>
        <begin position="426"/>
        <end position="457"/>
    </location>
</feature>
<keyword evidence="7" id="KW-0540">Nuclease</keyword>
<dbReference type="PANTHER" id="PTHR10797">
    <property type="entry name" value="CCR4-NOT TRANSCRIPTION COMPLEX SUBUNIT"/>
    <property type="match status" value="1"/>
</dbReference>
<dbReference type="AlphaFoldDB" id="A0A167RNC0"/>
<evidence type="ECO:0000256" key="4">
    <source>
        <dbReference type="ARBA" id="ARBA00008372"/>
    </source>
</evidence>
<evidence type="ECO:0000256" key="2">
    <source>
        <dbReference type="ARBA" id="ARBA00004123"/>
    </source>
</evidence>
<evidence type="ECO:0000256" key="13">
    <source>
        <dbReference type="ARBA" id="ARBA00023163"/>
    </source>
</evidence>
<dbReference type="InterPro" id="IPR012337">
    <property type="entry name" value="RNaseH-like_sf"/>
</dbReference>
<evidence type="ECO:0000256" key="11">
    <source>
        <dbReference type="ARBA" id="ARBA00022884"/>
    </source>
</evidence>
<feature type="region of interest" description="Disordered" evidence="15">
    <location>
        <begin position="426"/>
        <end position="470"/>
    </location>
</feature>
<dbReference type="InterPro" id="IPR039637">
    <property type="entry name" value="CNOT7/CNOT8/Pop2"/>
</dbReference>
<proteinExistence type="inferred from homology"/>
<dbReference type="GO" id="GO:0005737">
    <property type="term" value="C:cytoplasm"/>
    <property type="evidence" value="ECO:0007669"/>
    <property type="project" value="UniProtKB-SubCell"/>
</dbReference>
<keyword evidence="17" id="KW-1185">Reference proteome</keyword>
<evidence type="ECO:0000256" key="7">
    <source>
        <dbReference type="ARBA" id="ARBA00022722"/>
    </source>
</evidence>
<evidence type="ECO:0000256" key="1">
    <source>
        <dbReference type="ARBA" id="ARBA00001663"/>
    </source>
</evidence>
<keyword evidence="12" id="KW-0805">Transcription regulation</keyword>
<protein>
    <recommendedName>
        <fullName evidence="5">poly(A)-specific ribonuclease</fullName>
        <ecNumber evidence="5">3.1.13.4</ecNumber>
    </recommendedName>
</protein>
<sequence>MAPQIRAFGAGPGGVGSAAFHQPRFPSHGQPQGGPMGGNQYINANNQMNPFGGANGNFNVPGLNGAGSFTDTGFGSQASRMGFTHGPAGLQPPQHTGQLQQNALMEHPTMRSQQNRGRIREVWKHNLKEEMEVIQDLVEKYQYVAMDTEFPGIVARPMGGFRGKSDYHYQCLRTNVDMLKLIQIGLTFFNEEGETPPARLGPEHGLGPSAQRSANQGPFPYTWQFNFKFSLKEDMYNEKSIESLQQAGIDFNALERDGIDPHAFAALMIPSGLVCYPDVKWISFHGGYDFGYLTKVLHCKPLPNDEHDFEHIMKIYFPSTYDVKHLMKYAIRMLGQGTFSPTDPGSTEILQKFEHKSGLENMAETLKIKRIGAAHQAGSDSLLTGKVFFSMRDRIFGGDIPAEHIGKVWGLSIPDGGTMTASMLSRSEDNGLNGTPRTPNTHTVQLATSTPVNNQGPGTNGAGHMGPMTPGGGGGIFGSFAFTGVNR</sequence>
<dbReference type="EC" id="3.1.13.4" evidence="5"/>
<evidence type="ECO:0000256" key="10">
    <source>
        <dbReference type="ARBA" id="ARBA00022839"/>
    </source>
</evidence>
<keyword evidence="14" id="KW-0539">Nucleus</keyword>
<organism evidence="16 17">
    <name type="scientific">Cordyceps fumosorosea (strain ARSEF 2679)</name>
    <name type="common">Isaria fumosorosea</name>
    <dbReference type="NCBI Taxonomy" id="1081104"/>
    <lineage>
        <taxon>Eukaryota</taxon>
        <taxon>Fungi</taxon>
        <taxon>Dikarya</taxon>
        <taxon>Ascomycota</taxon>
        <taxon>Pezizomycotina</taxon>
        <taxon>Sordariomycetes</taxon>
        <taxon>Hypocreomycetidae</taxon>
        <taxon>Hypocreales</taxon>
        <taxon>Cordycipitaceae</taxon>
        <taxon>Cordyceps</taxon>
    </lineage>
</organism>
<comment type="subcellular location">
    <subcellularLocation>
        <location evidence="3">Cytoplasm</location>
    </subcellularLocation>
    <subcellularLocation>
        <location evidence="2">Nucleus</location>
    </subcellularLocation>
</comment>
<accession>A0A167RNC0</accession>
<dbReference type="GO" id="GO:0005634">
    <property type="term" value="C:nucleus"/>
    <property type="evidence" value="ECO:0007669"/>
    <property type="project" value="UniProtKB-SubCell"/>
</dbReference>
<keyword evidence="13" id="KW-0804">Transcription</keyword>
<keyword evidence="9" id="KW-0378">Hydrolase</keyword>
<evidence type="ECO:0000313" key="17">
    <source>
        <dbReference type="Proteomes" id="UP000076744"/>
    </source>
</evidence>
<dbReference type="Pfam" id="PF04857">
    <property type="entry name" value="CAF1"/>
    <property type="match status" value="2"/>
</dbReference>
<dbReference type="GO" id="GO:0003723">
    <property type="term" value="F:RNA binding"/>
    <property type="evidence" value="ECO:0007669"/>
    <property type="project" value="UniProtKB-KW"/>
</dbReference>
<name>A0A167RNC0_CORFA</name>
<dbReference type="OrthoDB" id="1164111at2759"/>
<evidence type="ECO:0000256" key="9">
    <source>
        <dbReference type="ARBA" id="ARBA00022801"/>
    </source>
</evidence>
<dbReference type="GO" id="GO:0004535">
    <property type="term" value="F:poly(A)-specific ribonuclease activity"/>
    <property type="evidence" value="ECO:0007669"/>
    <property type="project" value="UniProtKB-EC"/>
</dbReference>
<dbReference type="GO" id="GO:0030014">
    <property type="term" value="C:CCR4-NOT complex"/>
    <property type="evidence" value="ECO:0007669"/>
    <property type="project" value="InterPro"/>
</dbReference>
<evidence type="ECO:0000256" key="8">
    <source>
        <dbReference type="ARBA" id="ARBA00022723"/>
    </source>
</evidence>
<dbReference type="SUPFAM" id="SSF53098">
    <property type="entry name" value="Ribonuclease H-like"/>
    <property type="match status" value="1"/>
</dbReference>
<evidence type="ECO:0000256" key="14">
    <source>
        <dbReference type="ARBA" id="ARBA00023242"/>
    </source>
</evidence>
<dbReference type="InterPro" id="IPR006941">
    <property type="entry name" value="RNase_CAF1"/>
</dbReference>
<evidence type="ECO:0000313" key="16">
    <source>
        <dbReference type="EMBL" id="OAA58765.1"/>
    </source>
</evidence>
<dbReference type="GeneID" id="30022840"/>
<dbReference type="Proteomes" id="UP000076744">
    <property type="component" value="Unassembled WGS sequence"/>
</dbReference>
<dbReference type="Gene3D" id="3.30.420.10">
    <property type="entry name" value="Ribonuclease H-like superfamily/Ribonuclease H"/>
    <property type="match status" value="1"/>
</dbReference>
<keyword evidence="6" id="KW-0963">Cytoplasm</keyword>
<dbReference type="InterPro" id="IPR036397">
    <property type="entry name" value="RNaseH_sf"/>
</dbReference>
<keyword evidence="8" id="KW-0479">Metal-binding</keyword>
<comment type="catalytic activity">
    <reaction evidence="1">
        <text>Exonucleolytic cleavage of poly(A) to 5'-AMP.</text>
        <dbReference type="EC" id="3.1.13.4"/>
    </reaction>
</comment>
<evidence type="ECO:0000256" key="5">
    <source>
        <dbReference type="ARBA" id="ARBA00012161"/>
    </source>
</evidence>
<feature type="compositionally biased region" description="Gly residues" evidence="15">
    <location>
        <begin position="458"/>
        <end position="470"/>
    </location>
</feature>
<comment type="similarity">
    <text evidence="4">Belongs to the CAF1 family.</text>
</comment>
<evidence type="ECO:0000256" key="6">
    <source>
        <dbReference type="ARBA" id="ARBA00022490"/>
    </source>
</evidence>
<keyword evidence="10" id="KW-0269">Exonuclease</keyword>